<evidence type="ECO:0000313" key="3">
    <source>
        <dbReference type="Proteomes" id="UP000485058"/>
    </source>
</evidence>
<evidence type="ECO:0000256" key="1">
    <source>
        <dbReference type="SAM" id="MobiDB-lite"/>
    </source>
</evidence>
<gene>
    <name evidence="2" type="ORF">HaLaN_11816</name>
</gene>
<evidence type="ECO:0000313" key="2">
    <source>
        <dbReference type="EMBL" id="GFH15569.1"/>
    </source>
</evidence>
<dbReference type="Proteomes" id="UP000485058">
    <property type="component" value="Unassembled WGS sequence"/>
</dbReference>
<sequence length="259" mass="27641">MSARQGDWLWHGTPLLGLAVASAPKASNTALQLAAAALGRQHKAGSHDQGAAAGAAAGQGLRNWQRAGVGWQSAPQPFQQPGWQLRAEPRQPGQGDRVWHGTPLLGRAVASAPQASSTGLQQVAAALGRQHKGDPHGTCSPTVFMPKLSKGNAEDCDVETKLLIPTLWKPPSYSLISYFHGNSEGNATCACQPSFGRHFDKKKARHRAVVAQGQNARHRSFNAVVKTKLSCLKETNQHGTSRATHQQTSYGNRSVRDGD</sequence>
<dbReference type="EMBL" id="BLLF01000869">
    <property type="protein sequence ID" value="GFH15569.1"/>
    <property type="molecule type" value="Genomic_DNA"/>
</dbReference>
<feature type="compositionally biased region" description="Polar residues" evidence="1">
    <location>
        <begin position="235"/>
        <end position="252"/>
    </location>
</feature>
<name>A0A699Z8K0_HAELA</name>
<dbReference type="AlphaFoldDB" id="A0A699Z8K0"/>
<accession>A0A699Z8K0</accession>
<feature type="region of interest" description="Disordered" evidence="1">
    <location>
        <begin position="235"/>
        <end position="259"/>
    </location>
</feature>
<comment type="caution">
    <text evidence="2">The sequence shown here is derived from an EMBL/GenBank/DDBJ whole genome shotgun (WGS) entry which is preliminary data.</text>
</comment>
<keyword evidence="3" id="KW-1185">Reference proteome</keyword>
<organism evidence="2 3">
    <name type="scientific">Haematococcus lacustris</name>
    <name type="common">Green alga</name>
    <name type="synonym">Haematococcus pluvialis</name>
    <dbReference type="NCBI Taxonomy" id="44745"/>
    <lineage>
        <taxon>Eukaryota</taxon>
        <taxon>Viridiplantae</taxon>
        <taxon>Chlorophyta</taxon>
        <taxon>core chlorophytes</taxon>
        <taxon>Chlorophyceae</taxon>
        <taxon>CS clade</taxon>
        <taxon>Chlamydomonadales</taxon>
        <taxon>Haematococcaceae</taxon>
        <taxon>Haematococcus</taxon>
    </lineage>
</organism>
<proteinExistence type="predicted"/>
<protein>
    <submittedName>
        <fullName evidence="2">Uncharacterized protein</fullName>
    </submittedName>
</protein>
<reference evidence="2 3" key="1">
    <citation type="submission" date="2020-02" db="EMBL/GenBank/DDBJ databases">
        <title>Draft genome sequence of Haematococcus lacustris strain NIES-144.</title>
        <authorList>
            <person name="Morimoto D."/>
            <person name="Nakagawa S."/>
            <person name="Yoshida T."/>
            <person name="Sawayama S."/>
        </authorList>
    </citation>
    <scope>NUCLEOTIDE SEQUENCE [LARGE SCALE GENOMIC DNA]</scope>
    <source>
        <strain evidence="2 3">NIES-144</strain>
    </source>
</reference>